<reference evidence="9" key="2">
    <citation type="journal article" date="2023" name="Science">
        <title>Genomic signatures of disease resistance in endangered staghorn corals.</title>
        <authorList>
            <person name="Vollmer S.V."/>
            <person name="Selwyn J.D."/>
            <person name="Despard B.A."/>
            <person name="Roesel C.L."/>
        </authorList>
    </citation>
    <scope>NUCLEOTIDE SEQUENCE</scope>
    <source>
        <strain evidence="9">K2</strain>
    </source>
</reference>
<evidence type="ECO:0000256" key="5">
    <source>
        <dbReference type="ARBA" id="ARBA00023136"/>
    </source>
</evidence>
<keyword evidence="5 7" id="KW-0472">Membrane</keyword>
<dbReference type="EMBL" id="JARQWQ010000073">
    <property type="protein sequence ID" value="KAK2553991.1"/>
    <property type="molecule type" value="Genomic_DNA"/>
</dbReference>
<dbReference type="GO" id="GO:0032870">
    <property type="term" value="P:cellular response to hormone stimulus"/>
    <property type="evidence" value="ECO:0007669"/>
    <property type="project" value="TreeGrafter"/>
</dbReference>
<organism evidence="9 10">
    <name type="scientific">Acropora cervicornis</name>
    <name type="common">Staghorn coral</name>
    <dbReference type="NCBI Taxonomy" id="6130"/>
    <lineage>
        <taxon>Eukaryota</taxon>
        <taxon>Metazoa</taxon>
        <taxon>Cnidaria</taxon>
        <taxon>Anthozoa</taxon>
        <taxon>Hexacorallia</taxon>
        <taxon>Scleractinia</taxon>
        <taxon>Astrocoeniina</taxon>
        <taxon>Acroporidae</taxon>
        <taxon>Acropora</taxon>
    </lineage>
</organism>
<evidence type="ECO:0000259" key="8">
    <source>
        <dbReference type="PROSITE" id="PS50262"/>
    </source>
</evidence>
<keyword evidence="4 7" id="KW-1133">Transmembrane helix</keyword>
<dbReference type="PANTHER" id="PTHR24241">
    <property type="entry name" value="NEUROPEPTIDE RECEPTOR-RELATED G-PROTEIN COUPLED RECEPTOR"/>
    <property type="match status" value="1"/>
</dbReference>
<keyword evidence="6 9" id="KW-0675">Receptor</keyword>
<accession>A0AAD9Q3H9</accession>
<dbReference type="Gene3D" id="1.20.1070.10">
    <property type="entry name" value="Rhodopsin 7-helix transmembrane proteins"/>
    <property type="match status" value="1"/>
</dbReference>
<feature type="transmembrane region" description="Helical" evidence="7">
    <location>
        <begin position="135"/>
        <end position="153"/>
    </location>
</feature>
<name>A0AAD9Q3H9_ACRCE</name>
<dbReference type="GO" id="GO:0005886">
    <property type="term" value="C:plasma membrane"/>
    <property type="evidence" value="ECO:0007669"/>
    <property type="project" value="UniProtKB-SubCell"/>
</dbReference>
<protein>
    <submittedName>
        <fullName evidence="9">Neuromedin-K receptor</fullName>
    </submittedName>
</protein>
<feature type="transmembrane region" description="Helical" evidence="7">
    <location>
        <begin position="82"/>
        <end position="105"/>
    </location>
</feature>
<feature type="domain" description="G-protein coupled receptors family 1 profile" evidence="8">
    <location>
        <begin position="1"/>
        <end position="193"/>
    </location>
</feature>
<evidence type="ECO:0000256" key="2">
    <source>
        <dbReference type="ARBA" id="ARBA00022475"/>
    </source>
</evidence>
<comment type="caution">
    <text evidence="9">The sequence shown here is derived from an EMBL/GenBank/DDBJ whole genome shotgun (WGS) entry which is preliminary data.</text>
</comment>
<evidence type="ECO:0000313" key="10">
    <source>
        <dbReference type="Proteomes" id="UP001249851"/>
    </source>
</evidence>
<keyword evidence="3 7" id="KW-0812">Transmembrane</keyword>
<feature type="transmembrane region" description="Helical" evidence="7">
    <location>
        <begin position="34"/>
        <end position="53"/>
    </location>
</feature>
<dbReference type="PRINTS" id="PR00237">
    <property type="entry name" value="GPCRRHODOPSN"/>
</dbReference>
<dbReference type="GO" id="GO:0042277">
    <property type="term" value="F:peptide binding"/>
    <property type="evidence" value="ECO:0007669"/>
    <property type="project" value="TreeGrafter"/>
</dbReference>
<keyword evidence="10" id="KW-1185">Reference proteome</keyword>
<dbReference type="Pfam" id="PF00001">
    <property type="entry name" value="7tm_1"/>
    <property type="match status" value="1"/>
</dbReference>
<dbReference type="SUPFAM" id="SSF81321">
    <property type="entry name" value="Family A G protein-coupled receptor-like"/>
    <property type="match status" value="1"/>
</dbReference>
<feature type="transmembrane region" description="Helical" evidence="7">
    <location>
        <begin position="173"/>
        <end position="196"/>
    </location>
</feature>
<keyword evidence="2" id="KW-1003">Cell membrane</keyword>
<dbReference type="PROSITE" id="PS50262">
    <property type="entry name" value="G_PROTEIN_RECEP_F1_2"/>
    <property type="match status" value="1"/>
</dbReference>
<dbReference type="InterPro" id="IPR017452">
    <property type="entry name" value="GPCR_Rhodpsn_7TM"/>
</dbReference>
<dbReference type="InterPro" id="IPR000276">
    <property type="entry name" value="GPCR_Rhodpsn"/>
</dbReference>
<dbReference type="AlphaFoldDB" id="A0AAD9Q3H9"/>
<gene>
    <name evidence="9" type="ORF">P5673_024697</name>
</gene>
<proteinExistence type="predicted"/>
<sequence length="239" mass="27721">MASVYSLTAIAFDSFFSIVFSLREFPRFRSKKVLVPSIWLFSMFAMCPWLIIIKVVKTTAGHFVVVQEFSQLGDIRQAVTSYYLYIVAIIYVLPLGITSFLYGYICQKLRSHTCPGVSVEQDKARLRMNKTKRQIIKMSIVVVVAFALSWLPVHICHVLFGIGYRWNFANFDFFMLVTYWCGHANSAVNPWLLIYFKRRFRAVFRKMITDPLSRLSMTSRAKFRSTVTSKTDFQVTTAF</sequence>
<evidence type="ECO:0000256" key="4">
    <source>
        <dbReference type="ARBA" id="ARBA00022989"/>
    </source>
</evidence>
<evidence type="ECO:0000256" key="6">
    <source>
        <dbReference type="ARBA" id="ARBA00023170"/>
    </source>
</evidence>
<dbReference type="Proteomes" id="UP001249851">
    <property type="component" value="Unassembled WGS sequence"/>
</dbReference>
<dbReference type="PANTHER" id="PTHR24241:SF76">
    <property type="entry name" value="NEUROPEPTIDE SIFAMIDE RECEPTOR"/>
    <property type="match status" value="1"/>
</dbReference>
<evidence type="ECO:0000313" key="9">
    <source>
        <dbReference type="EMBL" id="KAK2553991.1"/>
    </source>
</evidence>
<reference evidence="9" key="1">
    <citation type="journal article" date="2023" name="G3 (Bethesda)">
        <title>Whole genome assembly and annotation of the endangered Caribbean coral Acropora cervicornis.</title>
        <authorList>
            <person name="Selwyn J.D."/>
            <person name="Vollmer S.V."/>
        </authorList>
    </citation>
    <scope>NUCLEOTIDE SEQUENCE</scope>
    <source>
        <strain evidence="9">K2</strain>
    </source>
</reference>
<dbReference type="GO" id="GO:0004930">
    <property type="term" value="F:G protein-coupled receptor activity"/>
    <property type="evidence" value="ECO:0007669"/>
    <property type="project" value="InterPro"/>
</dbReference>
<evidence type="ECO:0000256" key="3">
    <source>
        <dbReference type="ARBA" id="ARBA00022692"/>
    </source>
</evidence>
<comment type="subcellular location">
    <subcellularLocation>
        <location evidence="1">Cell membrane</location>
        <topology evidence="1">Multi-pass membrane protein</topology>
    </subcellularLocation>
</comment>
<evidence type="ECO:0000256" key="7">
    <source>
        <dbReference type="SAM" id="Phobius"/>
    </source>
</evidence>
<evidence type="ECO:0000256" key="1">
    <source>
        <dbReference type="ARBA" id="ARBA00004651"/>
    </source>
</evidence>
<feature type="transmembrane region" description="Helical" evidence="7">
    <location>
        <begin position="6"/>
        <end position="22"/>
    </location>
</feature>